<comment type="function">
    <text evidence="20">Interacts with MUS81 to form a DNA structure-specific endonuclease with substrate preference for branched DNA structures with a 5'-end at the branch nick. Typical substrates include 3'-flap structures, D-loops, replication forks, nicked Holliday junctions and also intact Holliday junctions with a reduced efficiency. May be required in mitosis for the processing of stalled or collapsed replication fork intermediates. Plays a role in DNA repair and in genotoxic stress-induced homologous recombination (HR) in somatic cells. Mediates a subset of meiotic recombination events that are insensitive to crossover interference.</text>
</comment>
<evidence type="ECO:0000256" key="19">
    <source>
        <dbReference type="ARBA" id="ARBA00023306"/>
    </source>
</evidence>
<dbReference type="GO" id="GO:0006310">
    <property type="term" value="P:DNA recombination"/>
    <property type="evidence" value="ECO:0007669"/>
    <property type="project" value="UniProtKB-KW"/>
</dbReference>
<dbReference type="InterPro" id="IPR042530">
    <property type="entry name" value="EME1/EME2_C"/>
</dbReference>
<sequence length="736" mass="82875">MGRSQASFAVDILSDDEEDASCALSPRHSRAKRKWPENLSGGNGESDPPFLVIDDDPTPQKRNPVCTPSVVAGTPLSFGSDVSIVKCSLARTHSREKFAGISNLICVESDNESEGGSSRGTLKESRNLVEWLGRTACHSRSPMENSRLDSTSENEHAVLFCRMKDVACEDDLVVTTATAKPDSSNGYAGISDFIKMSGDSLPSEDCLAEDLVAQARHDNDGDGNNYLRQSPSPVKQAGKQRAPNADKDIWKIGAAARKKQLKEEKARLIEERKQKRQEEKLQKEALKAEAAELKKLEKEKQKWEKGKFALKSIIAEIDAKVLENGSIGGHLLARFAERGLSYRITSNPIEKSILWKITVPEQIAQLSNMMSDVPYILLLYQAEEFCDLVVSESLIDHVHTVRSQYPLFTICYLTNKLMSFINKCEQSHYKNSSNFNSYKRPPVEEVLAKLSTHFTKVHSRQCIDEAEIADHIVGLTSSLANCQFRKKLTWLSVNANGSMVSKNFIDKNLIKNNVWLKALAAIPKVQPKHAIAIWKKYPTMRSLLDVYLDSSKSVHEKEFLLKDLMVEGSLGIENRRFGELCSKRIFRILMAQTGGIRTDDVEDGADLFNAGCSPTYLELQNFACFEGNLCAEECFEEKRKKKGFWMLLIIVISFAPISFLIIRVLDASYHSNFICSTSLLLKRFAGDDYATTMHHEDDFEAKHYHMQKKKKKNQTKISESHNIYNSKKQWYAMIKA</sequence>
<evidence type="ECO:0000256" key="2">
    <source>
        <dbReference type="ARBA" id="ARBA00001946"/>
    </source>
</evidence>
<keyword evidence="24" id="KW-0812">Transmembrane</keyword>
<keyword evidence="5" id="KW-0132">Cell division</keyword>
<dbReference type="InterPro" id="IPR033310">
    <property type="entry name" value="Mms4/EME1/EME2"/>
</dbReference>
<dbReference type="PANTHER" id="PTHR21077">
    <property type="entry name" value="EME1 PROTEIN"/>
    <property type="match status" value="1"/>
</dbReference>
<dbReference type="Gene3D" id="3.40.50.10130">
    <property type="match status" value="1"/>
</dbReference>
<evidence type="ECO:0000256" key="7">
    <source>
        <dbReference type="ARBA" id="ARBA00022723"/>
    </source>
</evidence>
<keyword evidence="9" id="KW-0227">DNA damage</keyword>
<accession>A0AAV7GV22</accession>
<keyword evidence="14 22" id="KW-0175">Coiled coil</keyword>
<dbReference type="Pfam" id="PF02732">
    <property type="entry name" value="ERCC4"/>
    <property type="match status" value="1"/>
</dbReference>
<dbReference type="InterPro" id="IPR006166">
    <property type="entry name" value="ERCC4_domain"/>
</dbReference>
<keyword evidence="7" id="KW-0479">Metal-binding</keyword>
<evidence type="ECO:0000256" key="12">
    <source>
        <dbReference type="ARBA" id="ARBA00022837"/>
    </source>
</evidence>
<dbReference type="CDD" id="cd20083">
    <property type="entry name" value="XPF_nuclease_EME"/>
    <property type="match status" value="1"/>
</dbReference>
<reference evidence="26 27" key="1">
    <citation type="journal article" date="2021" name="Hortic Res">
        <title>Chromosome-scale assembly of the Dendrobium chrysotoxum genome enhances the understanding of orchid evolution.</title>
        <authorList>
            <person name="Zhang Y."/>
            <person name="Zhang G.Q."/>
            <person name="Zhang D."/>
            <person name="Liu X.D."/>
            <person name="Xu X.Y."/>
            <person name="Sun W.H."/>
            <person name="Yu X."/>
            <person name="Zhu X."/>
            <person name="Wang Z.W."/>
            <person name="Zhao X."/>
            <person name="Zhong W.Y."/>
            <person name="Chen H."/>
            <person name="Yin W.L."/>
            <person name="Huang T."/>
            <person name="Niu S.C."/>
            <person name="Liu Z.J."/>
        </authorList>
    </citation>
    <scope>NUCLEOTIDE SEQUENCE [LARGE SCALE GENOMIC DNA]</scope>
    <source>
        <strain evidence="26">Lindl</strain>
    </source>
</reference>
<proteinExistence type="inferred from homology"/>
<protein>
    <recommendedName>
        <fullName evidence="25">ERCC4 domain-containing protein</fullName>
    </recommendedName>
</protein>
<comment type="cofactor">
    <cofactor evidence="2">
        <name>Mg(2+)</name>
        <dbReference type="ChEBI" id="CHEBI:18420"/>
    </cofactor>
</comment>
<feature type="coiled-coil region" evidence="22">
    <location>
        <begin position="251"/>
        <end position="306"/>
    </location>
</feature>
<evidence type="ECO:0000256" key="10">
    <source>
        <dbReference type="ARBA" id="ARBA00022776"/>
    </source>
</evidence>
<evidence type="ECO:0000256" key="18">
    <source>
        <dbReference type="ARBA" id="ARBA00023254"/>
    </source>
</evidence>
<comment type="cofactor">
    <cofactor evidence="1">
        <name>Ca(2+)</name>
        <dbReference type="ChEBI" id="CHEBI:29108"/>
    </cofactor>
</comment>
<keyword evidence="27" id="KW-1185">Reference proteome</keyword>
<evidence type="ECO:0000259" key="25">
    <source>
        <dbReference type="Pfam" id="PF02732"/>
    </source>
</evidence>
<dbReference type="Proteomes" id="UP000775213">
    <property type="component" value="Unassembled WGS sequence"/>
</dbReference>
<evidence type="ECO:0000256" key="17">
    <source>
        <dbReference type="ARBA" id="ARBA00023242"/>
    </source>
</evidence>
<dbReference type="GO" id="GO:0051301">
    <property type="term" value="P:cell division"/>
    <property type="evidence" value="ECO:0007669"/>
    <property type="project" value="UniProtKB-KW"/>
</dbReference>
<evidence type="ECO:0000256" key="24">
    <source>
        <dbReference type="SAM" id="Phobius"/>
    </source>
</evidence>
<dbReference type="GO" id="GO:0006281">
    <property type="term" value="P:DNA repair"/>
    <property type="evidence" value="ECO:0007669"/>
    <property type="project" value="UniProtKB-KW"/>
</dbReference>
<dbReference type="GO" id="GO:0003677">
    <property type="term" value="F:DNA binding"/>
    <property type="evidence" value="ECO:0007669"/>
    <property type="project" value="InterPro"/>
</dbReference>
<dbReference type="AlphaFoldDB" id="A0AAV7GV22"/>
<dbReference type="GO" id="GO:0005634">
    <property type="term" value="C:nucleus"/>
    <property type="evidence" value="ECO:0007669"/>
    <property type="project" value="UniProtKB-SubCell"/>
</dbReference>
<comment type="subcellular location">
    <subcellularLocation>
        <location evidence="3">Nucleus</location>
    </subcellularLocation>
</comment>
<keyword evidence="11" id="KW-0378">Hydrolase</keyword>
<evidence type="ECO:0000256" key="23">
    <source>
        <dbReference type="SAM" id="MobiDB-lite"/>
    </source>
</evidence>
<dbReference type="GO" id="GO:0051321">
    <property type="term" value="P:meiotic cell cycle"/>
    <property type="evidence" value="ECO:0007669"/>
    <property type="project" value="UniProtKB-KW"/>
</dbReference>
<evidence type="ECO:0000256" key="5">
    <source>
        <dbReference type="ARBA" id="ARBA00022618"/>
    </source>
</evidence>
<dbReference type="GO" id="GO:0004519">
    <property type="term" value="F:endonuclease activity"/>
    <property type="evidence" value="ECO:0007669"/>
    <property type="project" value="UniProtKB-KW"/>
</dbReference>
<dbReference type="EMBL" id="JAGFBR010000011">
    <property type="protein sequence ID" value="KAH0459508.1"/>
    <property type="molecule type" value="Genomic_DNA"/>
</dbReference>
<comment type="subunit">
    <text evidence="21">Forms a heterodimer with MUS81.</text>
</comment>
<keyword evidence="8" id="KW-0255">Endonuclease</keyword>
<evidence type="ECO:0000256" key="6">
    <source>
        <dbReference type="ARBA" id="ARBA00022722"/>
    </source>
</evidence>
<organism evidence="26 27">
    <name type="scientific">Dendrobium chrysotoxum</name>
    <name type="common">Orchid</name>
    <dbReference type="NCBI Taxonomy" id="161865"/>
    <lineage>
        <taxon>Eukaryota</taxon>
        <taxon>Viridiplantae</taxon>
        <taxon>Streptophyta</taxon>
        <taxon>Embryophyta</taxon>
        <taxon>Tracheophyta</taxon>
        <taxon>Spermatophyta</taxon>
        <taxon>Magnoliopsida</taxon>
        <taxon>Liliopsida</taxon>
        <taxon>Asparagales</taxon>
        <taxon>Orchidaceae</taxon>
        <taxon>Epidendroideae</taxon>
        <taxon>Malaxideae</taxon>
        <taxon>Dendrobiinae</taxon>
        <taxon>Dendrobium</taxon>
    </lineage>
</organism>
<evidence type="ECO:0000256" key="9">
    <source>
        <dbReference type="ARBA" id="ARBA00022763"/>
    </source>
</evidence>
<dbReference type="Pfam" id="PF21292">
    <property type="entry name" value="EME1-MUS81_C"/>
    <property type="match status" value="1"/>
</dbReference>
<evidence type="ECO:0000256" key="14">
    <source>
        <dbReference type="ARBA" id="ARBA00023054"/>
    </source>
</evidence>
<evidence type="ECO:0000313" key="27">
    <source>
        <dbReference type="Proteomes" id="UP000775213"/>
    </source>
</evidence>
<evidence type="ECO:0000256" key="16">
    <source>
        <dbReference type="ARBA" id="ARBA00023204"/>
    </source>
</evidence>
<keyword evidence="19" id="KW-0131">Cell cycle</keyword>
<keyword evidence="13" id="KW-0460">Magnesium</keyword>
<dbReference type="GO" id="GO:0048476">
    <property type="term" value="C:Holliday junction resolvase complex"/>
    <property type="evidence" value="ECO:0007669"/>
    <property type="project" value="InterPro"/>
</dbReference>
<feature type="region of interest" description="Disordered" evidence="23">
    <location>
        <begin position="217"/>
        <end position="245"/>
    </location>
</feature>
<evidence type="ECO:0000256" key="8">
    <source>
        <dbReference type="ARBA" id="ARBA00022759"/>
    </source>
</evidence>
<keyword evidence="17" id="KW-0539">Nucleus</keyword>
<evidence type="ECO:0000256" key="1">
    <source>
        <dbReference type="ARBA" id="ARBA00001913"/>
    </source>
</evidence>
<keyword evidence="15" id="KW-0233">DNA recombination</keyword>
<keyword evidence="24" id="KW-0472">Membrane</keyword>
<evidence type="ECO:0000256" key="22">
    <source>
        <dbReference type="SAM" id="Coils"/>
    </source>
</evidence>
<evidence type="ECO:0000256" key="21">
    <source>
        <dbReference type="ARBA" id="ARBA00066032"/>
    </source>
</evidence>
<dbReference type="GO" id="GO:0046872">
    <property type="term" value="F:metal ion binding"/>
    <property type="evidence" value="ECO:0007669"/>
    <property type="project" value="UniProtKB-KW"/>
</dbReference>
<dbReference type="Gene3D" id="1.10.150.670">
    <property type="entry name" value="Crossover junction endonuclease EME1, DNA-binding domain"/>
    <property type="match status" value="1"/>
</dbReference>
<dbReference type="InterPro" id="IPR047524">
    <property type="entry name" value="XPF_nuclease_EME1_plant/arthr"/>
</dbReference>
<evidence type="ECO:0000256" key="13">
    <source>
        <dbReference type="ARBA" id="ARBA00022842"/>
    </source>
</evidence>
<feature type="domain" description="ERCC4" evidence="25">
    <location>
        <begin position="317"/>
        <end position="474"/>
    </location>
</feature>
<keyword evidence="10" id="KW-0498">Mitosis</keyword>
<keyword evidence="24" id="KW-1133">Transmembrane helix</keyword>
<evidence type="ECO:0000256" key="3">
    <source>
        <dbReference type="ARBA" id="ARBA00004123"/>
    </source>
</evidence>
<dbReference type="FunFam" id="1.10.150.670:FF:000007">
    <property type="entry name" value="Crossover junction endonuclease EME1B"/>
    <property type="match status" value="1"/>
</dbReference>
<evidence type="ECO:0000256" key="11">
    <source>
        <dbReference type="ARBA" id="ARBA00022801"/>
    </source>
</evidence>
<gene>
    <name evidence="26" type="ORF">IEQ34_012322</name>
</gene>
<dbReference type="PANTHER" id="PTHR21077:SF5">
    <property type="entry name" value="CROSSOVER JUNCTION ENDONUCLEASE MMS4"/>
    <property type="match status" value="1"/>
</dbReference>
<feature type="region of interest" description="Disordered" evidence="23">
    <location>
        <begin position="18"/>
        <end position="66"/>
    </location>
</feature>
<dbReference type="GO" id="GO:0016787">
    <property type="term" value="F:hydrolase activity"/>
    <property type="evidence" value="ECO:0007669"/>
    <property type="project" value="UniProtKB-KW"/>
</dbReference>
<comment type="similarity">
    <text evidence="4">Belongs to the EME1/MMS4 family.</text>
</comment>
<evidence type="ECO:0000256" key="20">
    <source>
        <dbReference type="ARBA" id="ARBA00059712"/>
    </source>
</evidence>
<keyword evidence="18" id="KW-0469">Meiosis</keyword>
<keyword evidence="6" id="KW-0540">Nuclease</keyword>
<keyword evidence="12" id="KW-0106">Calcium</keyword>
<evidence type="ECO:0000256" key="4">
    <source>
        <dbReference type="ARBA" id="ARBA00005313"/>
    </source>
</evidence>
<comment type="caution">
    <text evidence="26">The sequence shown here is derived from an EMBL/GenBank/DDBJ whole genome shotgun (WGS) entry which is preliminary data.</text>
</comment>
<evidence type="ECO:0000313" key="26">
    <source>
        <dbReference type="EMBL" id="KAH0459508.1"/>
    </source>
</evidence>
<keyword evidence="16" id="KW-0234">DNA repair</keyword>
<feature type="transmembrane region" description="Helical" evidence="24">
    <location>
        <begin position="643"/>
        <end position="662"/>
    </location>
</feature>
<name>A0AAV7GV22_DENCH</name>
<evidence type="ECO:0000256" key="15">
    <source>
        <dbReference type="ARBA" id="ARBA00023172"/>
    </source>
</evidence>